<dbReference type="Proteomes" id="UP001150879">
    <property type="component" value="Unassembled WGS sequence"/>
</dbReference>
<dbReference type="OrthoDB" id="4298679at2759"/>
<keyword evidence="2" id="KW-0472">Membrane</keyword>
<reference evidence="3" key="1">
    <citation type="submission" date="2022-11" db="EMBL/GenBank/DDBJ databases">
        <authorList>
            <person name="Petersen C."/>
        </authorList>
    </citation>
    <scope>NUCLEOTIDE SEQUENCE</scope>
    <source>
        <strain evidence="3">IBT 16849</strain>
    </source>
</reference>
<keyword evidence="4" id="KW-1185">Reference proteome</keyword>
<feature type="transmembrane region" description="Helical" evidence="2">
    <location>
        <begin position="6"/>
        <end position="27"/>
    </location>
</feature>
<dbReference type="EMBL" id="JAPQKP010000002">
    <property type="protein sequence ID" value="KAJ5207004.1"/>
    <property type="molecule type" value="Genomic_DNA"/>
</dbReference>
<evidence type="ECO:0000256" key="2">
    <source>
        <dbReference type="SAM" id="Phobius"/>
    </source>
</evidence>
<feature type="region of interest" description="Disordered" evidence="1">
    <location>
        <begin position="38"/>
        <end position="93"/>
    </location>
</feature>
<evidence type="ECO:0000256" key="1">
    <source>
        <dbReference type="SAM" id="MobiDB-lite"/>
    </source>
</evidence>
<evidence type="ECO:0000313" key="4">
    <source>
        <dbReference type="Proteomes" id="UP001150879"/>
    </source>
</evidence>
<accession>A0A9W9T2G5</accession>
<sequence length="158" mass="17513">MEAITFLCSITFIIAVGVAIVQGLAFYKRYRVHLHVTSKGDTPPESLDLERYDPEGSSPIQPPPKLHRHSRLGSRNSRWPGYTEQGRQPSRANVESHFAAYRIPEEADTGTVHHFPHSHLVTPNLPATFLAPVVRATTPQATVAPPPEAPTRLQTVHD</sequence>
<feature type="region of interest" description="Disordered" evidence="1">
    <location>
        <begin position="139"/>
        <end position="158"/>
    </location>
</feature>
<gene>
    <name evidence="3" type="ORF">N7472_003452</name>
</gene>
<evidence type="ECO:0000313" key="3">
    <source>
        <dbReference type="EMBL" id="KAJ5207004.1"/>
    </source>
</evidence>
<protein>
    <submittedName>
        <fullName evidence="3">Uncharacterized protein</fullName>
    </submittedName>
</protein>
<name>A0A9W9T2G5_9EURO</name>
<keyword evidence="2" id="KW-1133">Transmembrane helix</keyword>
<organism evidence="3 4">
    <name type="scientific">Penicillium cf. griseofulvum</name>
    <dbReference type="NCBI Taxonomy" id="2972120"/>
    <lineage>
        <taxon>Eukaryota</taxon>
        <taxon>Fungi</taxon>
        <taxon>Dikarya</taxon>
        <taxon>Ascomycota</taxon>
        <taxon>Pezizomycotina</taxon>
        <taxon>Eurotiomycetes</taxon>
        <taxon>Eurotiomycetidae</taxon>
        <taxon>Eurotiales</taxon>
        <taxon>Aspergillaceae</taxon>
        <taxon>Penicillium</taxon>
    </lineage>
</organism>
<dbReference type="AlphaFoldDB" id="A0A9W9T2G5"/>
<comment type="caution">
    <text evidence="3">The sequence shown here is derived from an EMBL/GenBank/DDBJ whole genome shotgun (WGS) entry which is preliminary data.</text>
</comment>
<proteinExistence type="predicted"/>
<reference evidence="3" key="2">
    <citation type="journal article" date="2023" name="IMA Fungus">
        <title>Comparative genomic study of the Penicillium genus elucidates a diverse pangenome and 15 lateral gene transfer events.</title>
        <authorList>
            <person name="Petersen C."/>
            <person name="Sorensen T."/>
            <person name="Nielsen M.R."/>
            <person name="Sondergaard T.E."/>
            <person name="Sorensen J.L."/>
            <person name="Fitzpatrick D.A."/>
            <person name="Frisvad J.C."/>
            <person name="Nielsen K.L."/>
        </authorList>
    </citation>
    <scope>NUCLEOTIDE SEQUENCE</scope>
    <source>
        <strain evidence="3">IBT 16849</strain>
    </source>
</reference>
<keyword evidence="2" id="KW-0812">Transmembrane</keyword>